<gene>
    <name evidence="1" type="ORF">LCGC14_2801560</name>
</gene>
<sequence length="159" mass="18290">MAVTTSTQICNMALSRLGAETISNLTDDESINAGYCKFVYPRARNWLLRKHEWSFSIRRETLALPGGANLTPYTYKYQRPANMLKLIELIDSTYAEPLVAAPNPWIQEDQYIYANLQNALAKYIWEVTITQRFDETFVQVLALLIAHRLAMWIVVSDKI</sequence>
<protein>
    <submittedName>
        <fullName evidence="1">Uncharacterized protein</fullName>
    </submittedName>
</protein>
<dbReference type="EMBL" id="LAZR01052588">
    <property type="protein sequence ID" value="KKK82618.1"/>
    <property type="molecule type" value="Genomic_DNA"/>
</dbReference>
<comment type="caution">
    <text evidence="1">The sequence shown here is derived from an EMBL/GenBank/DDBJ whole genome shotgun (WGS) entry which is preliminary data.</text>
</comment>
<proteinExistence type="predicted"/>
<name>A0A0F8YMH4_9ZZZZ</name>
<feature type="non-terminal residue" evidence="1">
    <location>
        <position position="159"/>
    </location>
</feature>
<reference evidence="1" key="1">
    <citation type="journal article" date="2015" name="Nature">
        <title>Complex archaea that bridge the gap between prokaryotes and eukaryotes.</title>
        <authorList>
            <person name="Spang A."/>
            <person name="Saw J.H."/>
            <person name="Jorgensen S.L."/>
            <person name="Zaremba-Niedzwiedzka K."/>
            <person name="Martijn J."/>
            <person name="Lind A.E."/>
            <person name="van Eijk R."/>
            <person name="Schleper C."/>
            <person name="Guy L."/>
            <person name="Ettema T.J."/>
        </authorList>
    </citation>
    <scope>NUCLEOTIDE SEQUENCE</scope>
</reference>
<organism evidence="1">
    <name type="scientific">marine sediment metagenome</name>
    <dbReference type="NCBI Taxonomy" id="412755"/>
    <lineage>
        <taxon>unclassified sequences</taxon>
        <taxon>metagenomes</taxon>
        <taxon>ecological metagenomes</taxon>
    </lineage>
</organism>
<accession>A0A0F8YMH4</accession>
<evidence type="ECO:0000313" key="1">
    <source>
        <dbReference type="EMBL" id="KKK82618.1"/>
    </source>
</evidence>
<dbReference type="AlphaFoldDB" id="A0A0F8YMH4"/>